<keyword evidence="3" id="KW-1185">Reference proteome</keyword>
<dbReference type="OrthoDB" id="6212432at2759"/>
<gene>
    <name evidence="2" type="ORF">MCOR_42991</name>
</gene>
<proteinExistence type="predicted"/>
<evidence type="ECO:0000313" key="2">
    <source>
        <dbReference type="EMBL" id="CAC5409741.1"/>
    </source>
</evidence>
<name>A0A6J8DQE1_MYTCO</name>
<evidence type="ECO:0000313" key="3">
    <source>
        <dbReference type="Proteomes" id="UP000507470"/>
    </source>
</evidence>
<protein>
    <submittedName>
        <fullName evidence="2">Uncharacterized protein</fullName>
    </submittedName>
</protein>
<dbReference type="Proteomes" id="UP000507470">
    <property type="component" value="Unassembled WGS sequence"/>
</dbReference>
<dbReference type="AlphaFoldDB" id="A0A6J8DQE1"/>
<feature type="compositionally biased region" description="Basic and acidic residues" evidence="1">
    <location>
        <begin position="118"/>
        <end position="130"/>
    </location>
</feature>
<dbReference type="EMBL" id="CACVKT020007647">
    <property type="protein sequence ID" value="CAC5409741.1"/>
    <property type="molecule type" value="Genomic_DNA"/>
</dbReference>
<evidence type="ECO:0000256" key="1">
    <source>
        <dbReference type="SAM" id="MobiDB-lite"/>
    </source>
</evidence>
<reference evidence="2 3" key="1">
    <citation type="submission" date="2020-06" db="EMBL/GenBank/DDBJ databases">
        <authorList>
            <person name="Li R."/>
            <person name="Bekaert M."/>
        </authorList>
    </citation>
    <scope>NUCLEOTIDE SEQUENCE [LARGE SCALE GENOMIC DNA]</scope>
    <source>
        <strain evidence="3">wild</strain>
    </source>
</reference>
<sequence length="152" mass="17951">MTIPSTSEKREKYRDGLRIHDVKVLSVERKESSGRNPSVVVASVETCEQKDKITKNKKKLRQTREYKKMYTEDELSKEAQVNQINMMAILKGMRRDRDFVFVNGEIKNKGNTRRRNGKDRIHEQSERNDRNKWRTVRGRNVVEVDEARVDIS</sequence>
<accession>A0A6J8DQE1</accession>
<feature type="region of interest" description="Disordered" evidence="1">
    <location>
        <begin position="109"/>
        <end position="130"/>
    </location>
</feature>
<organism evidence="2 3">
    <name type="scientific">Mytilus coruscus</name>
    <name type="common">Sea mussel</name>
    <dbReference type="NCBI Taxonomy" id="42192"/>
    <lineage>
        <taxon>Eukaryota</taxon>
        <taxon>Metazoa</taxon>
        <taxon>Spiralia</taxon>
        <taxon>Lophotrochozoa</taxon>
        <taxon>Mollusca</taxon>
        <taxon>Bivalvia</taxon>
        <taxon>Autobranchia</taxon>
        <taxon>Pteriomorphia</taxon>
        <taxon>Mytilida</taxon>
        <taxon>Mytiloidea</taxon>
        <taxon>Mytilidae</taxon>
        <taxon>Mytilinae</taxon>
        <taxon>Mytilus</taxon>
    </lineage>
</organism>